<proteinExistence type="predicted"/>
<protein>
    <submittedName>
        <fullName evidence="1">Uncharacterized protein</fullName>
    </submittedName>
</protein>
<dbReference type="InterPro" id="IPR054492">
    <property type="entry name" value="WbmS-like"/>
</dbReference>
<dbReference type="Proteomes" id="UP001162834">
    <property type="component" value="Chromosome"/>
</dbReference>
<gene>
    <name evidence="1" type="ORF">DSM104329_05131</name>
</gene>
<dbReference type="Gene3D" id="3.20.20.370">
    <property type="entry name" value="Glycoside hydrolase/deacetylase"/>
    <property type="match status" value="1"/>
</dbReference>
<dbReference type="Pfam" id="PF22537">
    <property type="entry name" value="WbmS-like"/>
    <property type="match status" value="1"/>
</dbReference>
<organism evidence="1 2">
    <name type="scientific">Capillimicrobium parvum</name>
    <dbReference type="NCBI Taxonomy" id="2884022"/>
    <lineage>
        <taxon>Bacteria</taxon>
        <taxon>Bacillati</taxon>
        <taxon>Actinomycetota</taxon>
        <taxon>Thermoleophilia</taxon>
        <taxon>Solirubrobacterales</taxon>
        <taxon>Capillimicrobiaceae</taxon>
        <taxon>Capillimicrobium</taxon>
    </lineage>
</organism>
<accession>A0A9E7C2Q9</accession>
<evidence type="ECO:0000313" key="2">
    <source>
        <dbReference type="Proteomes" id="UP001162834"/>
    </source>
</evidence>
<dbReference type="AlphaFoldDB" id="A0A9E7C2Q9"/>
<keyword evidence="2" id="KW-1185">Reference proteome</keyword>
<dbReference type="EMBL" id="CP087164">
    <property type="protein sequence ID" value="UGS38701.1"/>
    <property type="molecule type" value="Genomic_DNA"/>
</dbReference>
<evidence type="ECO:0000313" key="1">
    <source>
        <dbReference type="EMBL" id="UGS38701.1"/>
    </source>
</evidence>
<dbReference type="RefSeq" id="WP_259312718.1">
    <property type="nucleotide sequence ID" value="NZ_CP087164.1"/>
</dbReference>
<name>A0A9E7C2Q9_9ACTN</name>
<dbReference type="KEGG" id="sbae:DSM104329_05131"/>
<reference evidence="1" key="1">
    <citation type="journal article" date="2022" name="Int. J. Syst. Evol. Microbiol.">
        <title>Pseudomonas aegrilactucae sp. nov. and Pseudomonas morbosilactucae sp. nov., pathogens causing bacterial rot of lettuce in Japan.</title>
        <authorList>
            <person name="Sawada H."/>
            <person name="Fujikawa T."/>
            <person name="Satou M."/>
        </authorList>
    </citation>
    <scope>NUCLEOTIDE SEQUENCE</scope>
    <source>
        <strain evidence="1">0166_1</strain>
    </source>
</reference>
<sequence length="242" mass="26307">MTAALTLDVDWAPDFMIDAAADALLAREVRATWFVTHASAAIDRLRERPDLFELGIHPNFLAGSSHGETPQDVVAHCLALVPEARAVRTHCLLQSTPLHDALLEGGRIEVDVSLFLPRARSVEPVVQHSPGGRLLRLPYVWQDNMEMYSPDPLWDVGALLDGAGPRIFDFHPVHVWLNSAAFAPYERMKQAGPLPQIAPQETARYRNSGTGTMTAFLDLADRLAATGGGARICDLSAEAVGA</sequence>